<keyword evidence="2" id="KW-1185">Reference proteome</keyword>
<keyword evidence="1" id="KW-0378">Hydrolase</keyword>
<dbReference type="SUPFAM" id="SSF56784">
    <property type="entry name" value="HAD-like"/>
    <property type="match status" value="1"/>
</dbReference>
<dbReference type="GO" id="GO:0016787">
    <property type="term" value="F:hydrolase activity"/>
    <property type="evidence" value="ECO:0007669"/>
    <property type="project" value="UniProtKB-KW"/>
</dbReference>
<dbReference type="OrthoDB" id="8794292at2"/>
<dbReference type="Proteomes" id="UP000318199">
    <property type="component" value="Unassembled WGS sequence"/>
</dbReference>
<evidence type="ECO:0000313" key="1">
    <source>
        <dbReference type="EMBL" id="TWO68089.1"/>
    </source>
</evidence>
<sequence>MSKPVIALDADGVLIDYGLAYAGAWHRAFGQRPALRDPTAYWPIDRWEVERLADDERLTKLRLAFDDEFWGAIPPIAGAIGACTALVGAGFDLVCVTALPEAYRAARQRNLQAHGFPIEVGHATDNVLTTASPKADTLNALAPVAFVDDFLPYFVGVNPSIHRALILREPTGSPNTGDLLVHVDSQHADLASFARWWLERGSAGRK</sequence>
<dbReference type="RefSeq" id="WP_145895839.1">
    <property type="nucleotide sequence ID" value="NZ_VOBQ01000021.1"/>
</dbReference>
<gene>
    <name evidence="1" type="ORF">FN976_24445</name>
</gene>
<dbReference type="Gene3D" id="3.40.50.1000">
    <property type="entry name" value="HAD superfamily/HAD-like"/>
    <property type="match status" value="1"/>
</dbReference>
<evidence type="ECO:0000313" key="2">
    <source>
        <dbReference type="Proteomes" id="UP000318199"/>
    </source>
</evidence>
<protein>
    <submittedName>
        <fullName evidence="1">HAD family hydrolase</fullName>
    </submittedName>
</protein>
<dbReference type="InterPro" id="IPR036412">
    <property type="entry name" value="HAD-like_sf"/>
</dbReference>
<organism evidence="1 2">
    <name type="scientific">Caenimonas sedimenti</name>
    <dbReference type="NCBI Taxonomy" id="2596921"/>
    <lineage>
        <taxon>Bacteria</taxon>
        <taxon>Pseudomonadati</taxon>
        <taxon>Pseudomonadota</taxon>
        <taxon>Betaproteobacteria</taxon>
        <taxon>Burkholderiales</taxon>
        <taxon>Comamonadaceae</taxon>
        <taxon>Caenimonas</taxon>
    </lineage>
</organism>
<accession>A0A562ZHL7</accession>
<dbReference type="InterPro" id="IPR023214">
    <property type="entry name" value="HAD_sf"/>
</dbReference>
<dbReference type="EMBL" id="VOBQ01000021">
    <property type="protein sequence ID" value="TWO68089.1"/>
    <property type="molecule type" value="Genomic_DNA"/>
</dbReference>
<proteinExistence type="predicted"/>
<comment type="caution">
    <text evidence="1">The sequence shown here is derived from an EMBL/GenBank/DDBJ whole genome shotgun (WGS) entry which is preliminary data.</text>
</comment>
<reference evidence="1 2" key="1">
    <citation type="submission" date="2019-07" db="EMBL/GenBank/DDBJ databases">
        <title>Caenimonas sedimenti sp. nov., isolated from activated sludge.</title>
        <authorList>
            <person name="Xu J."/>
        </authorList>
    </citation>
    <scope>NUCLEOTIDE SEQUENCE [LARGE SCALE GENOMIC DNA]</scope>
    <source>
        <strain evidence="1 2">HX-9-20</strain>
    </source>
</reference>
<dbReference type="AlphaFoldDB" id="A0A562ZHL7"/>
<name>A0A562ZHL7_9BURK</name>